<dbReference type="STRING" id="7176.B0W2Q4"/>
<keyword evidence="13" id="KW-1185">Reference proteome</keyword>
<dbReference type="GO" id="GO:0031012">
    <property type="term" value="C:extracellular matrix"/>
    <property type="evidence" value="ECO:0007669"/>
    <property type="project" value="InterPro"/>
</dbReference>
<name>B0W2Q4_CULQU</name>
<keyword evidence="3" id="KW-0645">Protease</keyword>
<dbReference type="AlphaFoldDB" id="B0W2Q4"/>
<evidence type="ECO:0000313" key="11">
    <source>
        <dbReference type="EMBL" id="EDS29807.1"/>
    </source>
</evidence>
<dbReference type="GO" id="GO:0006508">
    <property type="term" value="P:proteolysis"/>
    <property type="evidence" value="ECO:0007669"/>
    <property type="project" value="UniProtKB-KW"/>
</dbReference>
<dbReference type="EMBL" id="DS231828">
    <property type="protein sequence ID" value="EDS29807.1"/>
    <property type="molecule type" value="Genomic_DNA"/>
</dbReference>
<dbReference type="GO" id="GO:0030574">
    <property type="term" value="P:collagen catabolic process"/>
    <property type="evidence" value="ECO:0007669"/>
    <property type="project" value="TreeGrafter"/>
</dbReference>
<dbReference type="VEuPathDB" id="VectorBase:CQUJHB009986"/>
<evidence type="ECO:0000256" key="7">
    <source>
        <dbReference type="ARBA" id="ARBA00022833"/>
    </source>
</evidence>
<accession>B0W2Q4</accession>
<evidence type="ECO:0000256" key="8">
    <source>
        <dbReference type="ARBA" id="ARBA00023049"/>
    </source>
</evidence>
<reference evidence="11" key="1">
    <citation type="submission" date="2007-03" db="EMBL/GenBank/DDBJ databases">
        <title>Annotation of Culex pipiens quinquefasciatus.</title>
        <authorList>
            <consortium name="The Broad Institute Genome Sequencing Platform"/>
            <person name="Atkinson P.W."/>
            <person name="Hemingway J."/>
            <person name="Christensen B.M."/>
            <person name="Higgs S."/>
            <person name="Kodira C."/>
            <person name="Hannick L."/>
            <person name="Megy K."/>
            <person name="O'Leary S."/>
            <person name="Pearson M."/>
            <person name="Haas B.J."/>
            <person name="Mauceli E."/>
            <person name="Wortman J.R."/>
            <person name="Lee N.H."/>
            <person name="Guigo R."/>
            <person name="Stanke M."/>
            <person name="Alvarado L."/>
            <person name="Amedeo P."/>
            <person name="Antoine C.H."/>
            <person name="Arensburger P."/>
            <person name="Bidwell S.L."/>
            <person name="Crawford M."/>
            <person name="Camaro F."/>
            <person name="Devon K."/>
            <person name="Engels R."/>
            <person name="Hammond M."/>
            <person name="Howarth C."/>
            <person name="Koehrsen M."/>
            <person name="Lawson D."/>
            <person name="Montgomery P."/>
            <person name="Nene V."/>
            <person name="Nusbaum C."/>
            <person name="Puiu D."/>
            <person name="Romero-Severson J."/>
            <person name="Severson D.W."/>
            <person name="Shumway M."/>
            <person name="Sisk P."/>
            <person name="Stolte C."/>
            <person name="Zeng Q."/>
            <person name="Eisenstadt E."/>
            <person name="Fraser-Liggett C."/>
            <person name="Strausberg R."/>
            <person name="Galagan J."/>
            <person name="Birren B."/>
            <person name="Collins F.H."/>
        </authorList>
    </citation>
    <scope>NUCLEOTIDE SEQUENCE [LARGE SCALE GENOMIC DNA]</scope>
    <source>
        <strain evidence="11">JHB</strain>
    </source>
</reference>
<dbReference type="InterPro" id="IPR002477">
    <property type="entry name" value="Peptidoglycan-bd-like"/>
</dbReference>
<keyword evidence="8" id="KW-0482">Metalloprotease</keyword>
<dbReference type="HOGENOM" id="CLU_2212485_0_0_1"/>
<dbReference type="InParanoid" id="B0W2Q4"/>
<evidence type="ECO:0000313" key="13">
    <source>
        <dbReference type="Proteomes" id="UP000002320"/>
    </source>
</evidence>
<evidence type="ECO:0000259" key="10">
    <source>
        <dbReference type="Pfam" id="PF01471"/>
    </source>
</evidence>
<dbReference type="PANTHER" id="PTHR10201">
    <property type="entry name" value="MATRIX METALLOPROTEINASE"/>
    <property type="match status" value="1"/>
</dbReference>
<evidence type="ECO:0000313" key="12">
    <source>
        <dbReference type="EnsemblMetazoa" id="CPIJ001429-PA"/>
    </source>
</evidence>
<evidence type="ECO:0000256" key="2">
    <source>
        <dbReference type="ARBA" id="ARBA00010370"/>
    </source>
</evidence>
<dbReference type="Pfam" id="PF01471">
    <property type="entry name" value="PG_binding_1"/>
    <property type="match status" value="1"/>
</dbReference>
<dbReference type="GO" id="GO:0008270">
    <property type="term" value="F:zinc ion binding"/>
    <property type="evidence" value="ECO:0007669"/>
    <property type="project" value="InterPro"/>
</dbReference>
<feature type="domain" description="Peptidoglycan binding-like" evidence="10">
    <location>
        <begin position="3"/>
        <end position="31"/>
    </location>
</feature>
<evidence type="ECO:0000256" key="5">
    <source>
        <dbReference type="ARBA" id="ARBA00022729"/>
    </source>
</evidence>
<evidence type="ECO:0000256" key="6">
    <source>
        <dbReference type="ARBA" id="ARBA00022801"/>
    </source>
</evidence>
<gene>
    <name evidence="12" type="primary">6032368</name>
    <name evidence="11" type="ORF">CpipJ_CPIJ001429</name>
</gene>
<evidence type="ECO:0000256" key="4">
    <source>
        <dbReference type="ARBA" id="ARBA00022723"/>
    </source>
</evidence>
<organism>
    <name type="scientific">Culex quinquefasciatus</name>
    <name type="common">Southern house mosquito</name>
    <name type="synonym">Culex pungens</name>
    <dbReference type="NCBI Taxonomy" id="7176"/>
    <lineage>
        <taxon>Eukaryota</taxon>
        <taxon>Metazoa</taxon>
        <taxon>Ecdysozoa</taxon>
        <taxon>Arthropoda</taxon>
        <taxon>Hexapoda</taxon>
        <taxon>Insecta</taxon>
        <taxon>Pterygota</taxon>
        <taxon>Neoptera</taxon>
        <taxon>Endopterygota</taxon>
        <taxon>Diptera</taxon>
        <taxon>Nematocera</taxon>
        <taxon>Culicoidea</taxon>
        <taxon>Culicidae</taxon>
        <taxon>Culicinae</taxon>
        <taxon>Culicini</taxon>
        <taxon>Culex</taxon>
        <taxon>Culex</taxon>
    </lineage>
</organism>
<dbReference type="InterPro" id="IPR021158">
    <property type="entry name" value="Pept_M10A_Zn_BS"/>
</dbReference>
<evidence type="ECO:0000256" key="1">
    <source>
        <dbReference type="ARBA" id="ARBA00001947"/>
    </source>
</evidence>
<proteinExistence type="inferred from homology"/>
<dbReference type="VEuPathDB" id="VectorBase:CPIJ001429"/>
<evidence type="ECO:0000256" key="3">
    <source>
        <dbReference type="ARBA" id="ARBA00022670"/>
    </source>
</evidence>
<evidence type="ECO:0000256" key="9">
    <source>
        <dbReference type="ARBA" id="ARBA00023145"/>
    </source>
</evidence>
<keyword evidence="7" id="KW-0862">Zinc</keyword>
<dbReference type="KEGG" id="cqu:CpipJ_CPIJ001429"/>
<keyword evidence="9" id="KW-0865">Zymogen</keyword>
<dbReference type="PANTHER" id="PTHR10201:SF291">
    <property type="entry name" value="MATRIX METALLOPROTEINASE 1, ISOFORM C-RELATED"/>
    <property type="match status" value="1"/>
</dbReference>
<keyword evidence="6" id="KW-0378">Hydrolase</keyword>
<comment type="similarity">
    <text evidence="2">Belongs to the peptidase M10A family.</text>
</comment>
<dbReference type="GO" id="GO:0004222">
    <property type="term" value="F:metalloendopeptidase activity"/>
    <property type="evidence" value="ECO:0007669"/>
    <property type="project" value="InterPro"/>
</dbReference>
<reference evidence="12" key="2">
    <citation type="submission" date="2021-02" db="UniProtKB">
        <authorList>
            <consortium name="EnsemblMetazoa"/>
        </authorList>
    </citation>
    <scope>IDENTIFICATION</scope>
    <source>
        <strain evidence="12">JHB</strain>
    </source>
</reference>
<dbReference type="Proteomes" id="UP000002320">
    <property type="component" value="Unassembled WGS sequence"/>
</dbReference>
<dbReference type="PROSITE" id="PS00546">
    <property type="entry name" value="CYSTEINE_SWITCH"/>
    <property type="match status" value="1"/>
</dbReference>
<protein>
    <recommendedName>
        <fullName evidence="10">Peptidoglycan binding-like domain-containing protein</fullName>
    </recommendedName>
</protein>
<dbReference type="InterPro" id="IPR036365">
    <property type="entry name" value="PGBD-like_sf"/>
</dbReference>
<dbReference type="eggNOG" id="KOG1565">
    <property type="taxonomic scope" value="Eukaryota"/>
</dbReference>
<dbReference type="SUPFAM" id="SSF47090">
    <property type="entry name" value="PGBD-like"/>
    <property type="match status" value="1"/>
</dbReference>
<dbReference type="OrthoDB" id="406838at2759"/>
<keyword evidence="4" id="KW-0479">Metal-binding</keyword>
<dbReference type="Gene3D" id="3.40.390.10">
    <property type="entry name" value="Collagenase (Catalytic Domain)"/>
    <property type="match status" value="1"/>
</dbReference>
<comment type="cofactor">
    <cofactor evidence="1">
        <name>Zn(2+)</name>
        <dbReference type="ChEBI" id="CHEBI:29105"/>
    </cofactor>
</comment>
<dbReference type="GO" id="GO:0030198">
    <property type="term" value="P:extracellular matrix organization"/>
    <property type="evidence" value="ECO:0007669"/>
    <property type="project" value="TreeGrafter"/>
</dbReference>
<dbReference type="GO" id="GO:0005615">
    <property type="term" value="C:extracellular space"/>
    <property type="evidence" value="ECO:0007669"/>
    <property type="project" value="TreeGrafter"/>
</dbReference>
<keyword evidence="5" id="KW-0732">Signal</keyword>
<sequence>MDQLSEAVKSLQAFANLEPTGKIDGETRELLRRPRCGAPDLAGSNDFLASNSLSGRYRNGGRRQRRFVIQGQKWDHHTVTWSCQSSAYISRQFPPPNKTHQVNQPDH</sequence>
<dbReference type="InterPro" id="IPR024079">
    <property type="entry name" value="MetalloPept_cat_dom_sf"/>
</dbReference>
<dbReference type="EnsemblMetazoa" id="CPIJ001429-RA">
    <property type="protein sequence ID" value="CPIJ001429-PA"/>
    <property type="gene ID" value="CPIJ001429"/>
</dbReference>